<dbReference type="EMBL" id="JASDAP010000027">
    <property type="protein sequence ID" value="KAK1877365.1"/>
    <property type="molecule type" value="Genomic_DNA"/>
</dbReference>
<feature type="region of interest" description="Disordered" evidence="1">
    <location>
        <begin position="174"/>
        <end position="200"/>
    </location>
</feature>
<feature type="compositionally biased region" description="Polar residues" evidence="1">
    <location>
        <begin position="189"/>
        <end position="200"/>
    </location>
</feature>
<sequence>MGAVTRQSAYPPTGEASGTNTMKKRRKQLNISTPLIYSPTATSPKEGGMREALKERLASIGQDGAYNAIQYLKKINQTQEEIVYSDSWLTKVKTDFQSGNPHSVSQHDCLQANPDSTKSERFSGSHHAPHPFRLFDTSLHRIKEEERRKMKEGKEEEREREWMHSVRGLFKLKNNKGIFNEEQQPALDQRNQSQATMPSE</sequence>
<comment type="caution">
    <text evidence="2">The sequence shown here is derived from an EMBL/GenBank/DDBJ whole genome shotgun (WGS) entry which is preliminary data.</text>
</comment>
<evidence type="ECO:0000313" key="3">
    <source>
        <dbReference type="Proteomes" id="UP001228049"/>
    </source>
</evidence>
<proteinExistence type="predicted"/>
<dbReference type="AlphaFoldDB" id="A0AAD9B523"/>
<organism evidence="2 3">
    <name type="scientific">Dissostichus eleginoides</name>
    <name type="common">Patagonian toothfish</name>
    <name type="synonym">Dissostichus amissus</name>
    <dbReference type="NCBI Taxonomy" id="100907"/>
    <lineage>
        <taxon>Eukaryota</taxon>
        <taxon>Metazoa</taxon>
        <taxon>Chordata</taxon>
        <taxon>Craniata</taxon>
        <taxon>Vertebrata</taxon>
        <taxon>Euteleostomi</taxon>
        <taxon>Actinopterygii</taxon>
        <taxon>Neopterygii</taxon>
        <taxon>Teleostei</taxon>
        <taxon>Neoteleostei</taxon>
        <taxon>Acanthomorphata</taxon>
        <taxon>Eupercaria</taxon>
        <taxon>Perciformes</taxon>
        <taxon>Notothenioidei</taxon>
        <taxon>Nototheniidae</taxon>
        <taxon>Dissostichus</taxon>
    </lineage>
</organism>
<evidence type="ECO:0000313" key="2">
    <source>
        <dbReference type="EMBL" id="KAK1877365.1"/>
    </source>
</evidence>
<feature type="compositionally biased region" description="Polar residues" evidence="1">
    <location>
        <begin position="29"/>
        <end position="43"/>
    </location>
</feature>
<gene>
    <name evidence="2" type="ORF">KUDE01_002676</name>
</gene>
<feature type="region of interest" description="Disordered" evidence="1">
    <location>
        <begin position="1"/>
        <end position="49"/>
    </location>
</feature>
<dbReference type="Proteomes" id="UP001228049">
    <property type="component" value="Unassembled WGS sequence"/>
</dbReference>
<accession>A0AAD9B523</accession>
<evidence type="ECO:0000256" key="1">
    <source>
        <dbReference type="SAM" id="MobiDB-lite"/>
    </source>
</evidence>
<protein>
    <submittedName>
        <fullName evidence="2">Retroelement silencing factor 1</fullName>
    </submittedName>
</protein>
<feature type="compositionally biased region" description="Polar residues" evidence="1">
    <location>
        <begin position="1"/>
        <end position="21"/>
    </location>
</feature>
<keyword evidence="3" id="KW-1185">Reference proteome</keyword>
<feature type="compositionally biased region" description="Polar residues" evidence="1">
    <location>
        <begin position="99"/>
        <end position="116"/>
    </location>
</feature>
<name>A0AAD9B523_DISEL</name>
<reference evidence="2" key="1">
    <citation type="submission" date="2023-04" db="EMBL/GenBank/DDBJ databases">
        <title>Chromosome-level genome of Chaenocephalus aceratus.</title>
        <authorList>
            <person name="Park H."/>
        </authorList>
    </citation>
    <scope>NUCLEOTIDE SEQUENCE</scope>
    <source>
        <strain evidence="2">DE</strain>
        <tissue evidence="2">Muscle</tissue>
    </source>
</reference>
<feature type="region of interest" description="Disordered" evidence="1">
    <location>
        <begin position="99"/>
        <end position="132"/>
    </location>
</feature>